<reference evidence="8 9" key="1">
    <citation type="journal article" date="2019" name="Nat. Ecol. Evol.">
        <title>Megaphylogeny resolves global patterns of mushroom evolution.</title>
        <authorList>
            <person name="Varga T."/>
            <person name="Krizsan K."/>
            <person name="Foldi C."/>
            <person name="Dima B."/>
            <person name="Sanchez-Garcia M."/>
            <person name="Sanchez-Ramirez S."/>
            <person name="Szollosi G.J."/>
            <person name="Szarkandi J.G."/>
            <person name="Papp V."/>
            <person name="Albert L."/>
            <person name="Andreopoulos W."/>
            <person name="Angelini C."/>
            <person name="Antonin V."/>
            <person name="Barry K.W."/>
            <person name="Bougher N.L."/>
            <person name="Buchanan P."/>
            <person name="Buyck B."/>
            <person name="Bense V."/>
            <person name="Catcheside P."/>
            <person name="Chovatia M."/>
            <person name="Cooper J."/>
            <person name="Damon W."/>
            <person name="Desjardin D."/>
            <person name="Finy P."/>
            <person name="Geml J."/>
            <person name="Haridas S."/>
            <person name="Hughes K."/>
            <person name="Justo A."/>
            <person name="Karasinski D."/>
            <person name="Kautmanova I."/>
            <person name="Kiss B."/>
            <person name="Kocsube S."/>
            <person name="Kotiranta H."/>
            <person name="LaButti K.M."/>
            <person name="Lechner B.E."/>
            <person name="Liimatainen K."/>
            <person name="Lipzen A."/>
            <person name="Lukacs Z."/>
            <person name="Mihaltcheva S."/>
            <person name="Morgado L.N."/>
            <person name="Niskanen T."/>
            <person name="Noordeloos M.E."/>
            <person name="Ohm R.A."/>
            <person name="Ortiz-Santana B."/>
            <person name="Ovrebo C."/>
            <person name="Racz N."/>
            <person name="Riley R."/>
            <person name="Savchenko A."/>
            <person name="Shiryaev A."/>
            <person name="Soop K."/>
            <person name="Spirin V."/>
            <person name="Szebenyi C."/>
            <person name="Tomsovsky M."/>
            <person name="Tulloss R.E."/>
            <person name="Uehling J."/>
            <person name="Grigoriev I.V."/>
            <person name="Vagvolgyi C."/>
            <person name="Papp T."/>
            <person name="Martin F.M."/>
            <person name="Miettinen O."/>
            <person name="Hibbett D.S."/>
            <person name="Nagy L.G."/>
        </authorList>
    </citation>
    <scope>NUCLEOTIDE SEQUENCE [LARGE SCALE GENOMIC DNA]</scope>
    <source>
        <strain evidence="8 9">CBS 166.37</strain>
    </source>
</reference>
<feature type="compositionally biased region" description="Low complexity" evidence="5">
    <location>
        <begin position="909"/>
        <end position="952"/>
    </location>
</feature>
<dbReference type="GO" id="GO:0003677">
    <property type="term" value="F:DNA binding"/>
    <property type="evidence" value="ECO:0007669"/>
    <property type="project" value="InterPro"/>
</dbReference>
<evidence type="ECO:0000259" key="7">
    <source>
        <dbReference type="PROSITE" id="PS51379"/>
    </source>
</evidence>
<dbReference type="InterPro" id="IPR050613">
    <property type="entry name" value="Sec_Metabolite_Reg"/>
</dbReference>
<feature type="region of interest" description="Disordered" evidence="5">
    <location>
        <begin position="909"/>
        <end position="1009"/>
    </location>
</feature>
<dbReference type="Gene3D" id="4.10.240.10">
    <property type="entry name" value="Zn(2)-C6 fungal-type DNA-binding domain"/>
    <property type="match status" value="1"/>
</dbReference>
<organism evidence="8 9">
    <name type="scientific">Crucibulum laeve</name>
    <dbReference type="NCBI Taxonomy" id="68775"/>
    <lineage>
        <taxon>Eukaryota</taxon>
        <taxon>Fungi</taxon>
        <taxon>Dikarya</taxon>
        <taxon>Basidiomycota</taxon>
        <taxon>Agaricomycotina</taxon>
        <taxon>Agaricomycetes</taxon>
        <taxon>Agaricomycetidae</taxon>
        <taxon>Agaricales</taxon>
        <taxon>Agaricineae</taxon>
        <taxon>Nidulariaceae</taxon>
        <taxon>Crucibulum</taxon>
    </lineage>
</organism>
<sequence>MPQAPRKEAPTQRAQDKESKRARGALSCAECRRLKLKCDKTVPCSSCKRRGCSAICPNGSLITGQGTRFVLADTEKLHQKIAQMSDRIRQLEDGLAILQSTHTSEPHPLLHRDLMKIKSSLELHSAVEGGAEDYPPQETEETEESQSIDAFGTLAIRDDGAATFYGRSAGSESLLIGEVASPPDEKTPQLTPEWHRDSVEWNNDPAITTLSAAFPLASKMFQPGITIDYLIATYLPPWEHASRLCQLYLEQAPWFFGAVTKRQLTEEILPMWYQEAPKPQIPQSPGTDGSSSSAQSKGGAHDIALLFVIFCFGALTDMDLPAAPENPESERYYQLTKAALTLEPVLDRPPSVATVQTLSLMGIYEGLCSGENSIESTWALMGLATKLAQSVNRDCARWKLPPAEVQKRRALFWELFITDCWQSLATGRLATFSLPFVDCELPQDPDQTMTEDGTVQPSFPFWKARFGAECVSAVVQGTLTSRAPKYSIILQLDRKVRDMELPLYAQGLPPQGAGLSKTMSHFMPTNYRELTLLYIHRCFFAHAISSNPLDPIKSAYAPSFLAGYRSACTIISSVKQQFTLFPEQIARFWVLWTHAFSASVCCCLVMLASVATHSSQSKVAPAALLELKTACDLFESASVYGGRAVKFLPILKRLQFKAQTVFRETNSGISPSIPGDIFKPSHKEEEKDELSIFSGKTYTVSTKASGPSRSSTANSRPSPSNGNAVASSSRASSGSPRQAFTDNPSFADVHPSLVSELNGFDGQIRAQIQNAYRANSNIFTGAMVVDPTPQPGPSLHHQQEQNRQQFQLQLEQQERERRRLQRQEVERKELERQELARQQLHAQRQQQQHQNLEQQHQIQEQARHDPYQRQQLEIQQRQLHQQQLYQQQQHSQGLVYPQASSSNIVDAPMAAPSAVSPPNGSHSHSHSRSPSSLRHSQSRTSIRQGYQPQQFQPSPPQQVASPTGMFNYSHSPEAMHSAASTSHYTPSPTATTQYTPPATSYGPQSHVSSPVAPAYPSEAYQYWTAAPNSFAIPPTDPQPQPQQQYNGAQPYQPQQQHYTPEAALRGIAADDRSLQETWQSFMYKVSSLSISYYPQSNNFTT</sequence>
<keyword evidence="3" id="KW-0539">Nucleus</keyword>
<comment type="subcellular location">
    <subcellularLocation>
        <location evidence="1">Nucleus</location>
    </subcellularLocation>
</comment>
<evidence type="ECO:0000256" key="2">
    <source>
        <dbReference type="ARBA" id="ARBA00022723"/>
    </source>
</evidence>
<dbReference type="SMART" id="SM00066">
    <property type="entry name" value="GAL4"/>
    <property type="match status" value="1"/>
</dbReference>
<keyword evidence="4" id="KW-0175">Coiled coil</keyword>
<proteinExistence type="predicted"/>
<feature type="compositionally biased region" description="Polar residues" evidence="5">
    <location>
        <begin position="700"/>
        <end position="719"/>
    </location>
</feature>
<feature type="region of interest" description="Disordered" evidence="5">
    <location>
        <begin position="782"/>
        <end position="804"/>
    </location>
</feature>
<dbReference type="Proteomes" id="UP000308652">
    <property type="component" value="Unassembled WGS sequence"/>
</dbReference>
<feature type="coiled-coil region" evidence="4">
    <location>
        <begin position="74"/>
        <end position="101"/>
    </location>
</feature>
<accession>A0A5C3LF02</accession>
<dbReference type="InterPro" id="IPR001138">
    <property type="entry name" value="Zn2Cys6_DnaBD"/>
</dbReference>
<dbReference type="GO" id="GO:0000981">
    <property type="term" value="F:DNA-binding transcription factor activity, RNA polymerase II-specific"/>
    <property type="evidence" value="ECO:0007669"/>
    <property type="project" value="InterPro"/>
</dbReference>
<keyword evidence="2" id="KW-0479">Metal-binding</keyword>
<dbReference type="InterPro" id="IPR007219">
    <property type="entry name" value="XnlR_reg_dom"/>
</dbReference>
<gene>
    <name evidence="8" type="ORF">BDQ12DRAFT_618449</name>
</gene>
<feature type="region of interest" description="Disordered" evidence="5">
    <location>
        <begin position="277"/>
        <end position="296"/>
    </location>
</feature>
<dbReference type="PROSITE" id="PS00463">
    <property type="entry name" value="ZN2_CY6_FUNGAL_1"/>
    <property type="match status" value="1"/>
</dbReference>
<feature type="compositionally biased region" description="Low complexity" evidence="5">
    <location>
        <begin position="284"/>
        <end position="296"/>
    </location>
</feature>
<dbReference type="SMART" id="SM00906">
    <property type="entry name" value="Fungal_trans"/>
    <property type="match status" value="1"/>
</dbReference>
<evidence type="ECO:0000256" key="3">
    <source>
        <dbReference type="ARBA" id="ARBA00023242"/>
    </source>
</evidence>
<feature type="domain" description="Zn(2)-C6 fungal-type" evidence="6">
    <location>
        <begin position="27"/>
        <end position="56"/>
    </location>
</feature>
<feature type="compositionally biased region" description="Low complexity" evidence="5">
    <location>
        <begin position="984"/>
        <end position="1001"/>
    </location>
</feature>
<keyword evidence="9" id="KW-1185">Reference proteome</keyword>
<dbReference type="AlphaFoldDB" id="A0A5C3LF02"/>
<dbReference type="CDD" id="cd12148">
    <property type="entry name" value="fungal_TF_MHR"/>
    <property type="match status" value="1"/>
</dbReference>
<dbReference type="InterPro" id="IPR036864">
    <property type="entry name" value="Zn2-C6_fun-type_DNA-bd_sf"/>
</dbReference>
<dbReference type="GO" id="GO:0005634">
    <property type="term" value="C:nucleus"/>
    <property type="evidence" value="ECO:0007669"/>
    <property type="project" value="UniProtKB-SubCell"/>
</dbReference>
<feature type="compositionally biased region" description="Low complexity" evidence="5">
    <location>
        <begin position="837"/>
        <end position="860"/>
    </location>
</feature>
<dbReference type="PANTHER" id="PTHR31001:SF56">
    <property type="entry name" value="ZN(2)-C6 FUNGAL-TYPE DOMAIN-CONTAINING PROTEIN"/>
    <property type="match status" value="1"/>
</dbReference>
<dbReference type="CDD" id="cd00067">
    <property type="entry name" value="GAL4"/>
    <property type="match status" value="1"/>
</dbReference>
<feature type="domain" description="4Fe-4S ferredoxin-type" evidence="7">
    <location>
        <begin position="34"/>
        <end position="66"/>
    </location>
</feature>
<evidence type="ECO:0000256" key="5">
    <source>
        <dbReference type="SAM" id="MobiDB-lite"/>
    </source>
</evidence>
<feature type="region of interest" description="Disordered" evidence="5">
    <location>
        <begin position="1028"/>
        <end position="1055"/>
    </location>
</feature>
<feature type="region of interest" description="Disordered" evidence="5">
    <location>
        <begin position="1"/>
        <end position="20"/>
    </location>
</feature>
<evidence type="ECO:0000256" key="4">
    <source>
        <dbReference type="SAM" id="Coils"/>
    </source>
</evidence>
<dbReference type="STRING" id="68775.A0A5C3LF02"/>
<dbReference type="Pfam" id="PF04082">
    <property type="entry name" value="Fungal_trans"/>
    <property type="match status" value="1"/>
</dbReference>
<dbReference type="OrthoDB" id="424974at2759"/>
<evidence type="ECO:0000313" key="8">
    <source>
        <dbReference type="EMBL" id="TFK31684.1"/>
    </source>
</evidence>
<dbReference type="PANTHER" id="PTHR31001">
    <property type="entry name" value="UNCHARACTERIZED TRANSCRIPTIONAL REGULATORY PROTEIN"/>
    <property type="match status" value="1"/>
</dbReference>
<dbReference type="PROSITE" id="PS50048">
    <property type="entry name" value="ZN2_CY6_FUNGAL_2"/>
    <property type="match status" value="1"/>
</dbReference>
<evidence type="ECO:0000256" key="1">
    <source>
        <dbReference type="ARBA" id="ARBA00004123"/>
    </source>
</evidence>
<evidence type="ECO:0000313" key="9">
    <source>
        <dbReference type="Proteomes" id="UP000308652"/>
    </source>
</evidence>
<protein>
    <submittedName>
        <fullName evidence="8">Fungal-specific transcription factor domain-containing protein</fullName>
    </submittedName>
</protein>
<dbReference type="GO" id="GO:0006351">
    <property type="term" value="P:DNA-templated transcription"/>
    <property type="evidence" value="ECO:0007669"/>
    <property type="project" value="InterPro"/>
</dbReference>
<feature type="compositionally biased region" description="Polar residues" evidence="5">
    <location>
        <begin position="959"/>
        <end position="970"/>
    </location>
</feature>
<feature type="compositionally biased region" description="Low complexity" evidence="5">
    <location>
        <begin position="1041"/>
        <end position="1055"/>
    </location>
</feature>
<dbReference type="SUPFAM" id="SSF57701">
    <property type="entry name" value="Zn2/Cys6 DNA-binding domain"/>
    <property type="match status" value="1"/>
</dbReference>
<dbReference type="InterPro" id="IPR017896">
    <property type="entry name" value="4Fe4S_Fe-S-bd"/>
</dbReference>
<feature type="region of interest" description="Disordered" evidence="5">
    <location>
        <begin position="837"/>
        <end position="866"/>
    </location>
</feature>
<dbReference type="EMBL" id="ML213719">
    <property type="protein sequence ID" value="TFK31684.1"/>
    <property type="molecule type" value="Genomic_DNA"/>
</dbReference>
<feature type="compositionally biased region" description="Low complexity" evidence="5">
    <location>
        <begin position="720"/>
        <end position="735"/>
    </location>
</feature>
<feature type="region of interest" description="Disordered" evidence="5">
    <location>
        <begin position="700"/>
        <end position="747"/>
    </location>
</feature>
<dbReference type="GO" id="GO:0008270">
    <property type="term" value="F:zinc ion binding"/>
    <property type="evidence" value="ECO:0007669"/>
    <property type="project" value="InterPro"/>
</dbReference>
<name>A0A5C3LF02_9AGAR</name>
<dbReference type="PROSITE" id="PS51379">
    <property type="entry name" value="4FE4S_FER_2"/>
    <property type="match status" value="1"/>
</dbReference>
<evidence type="ECO:0000259" key="6">
    <source>
        <dbReference type="PROSITE" id="PS50048"/>
    </source>
</evidence>